<evidence type="ECO:0000313" key="1">
    <source>
        <dbReference type="EMBL" id="XDO02364.1"/>
    </source>
</evidence>
<name>A0AB39JCD7_9VIRU</name>
<reference evidence="1" key="1">
    <citation type="submission" date="2024-03" db="EMBL/GenBank/DDBJ databases">
        <title>Eukaryotic viruses encode the ribosomal protein eL40.</title>
        <authorList>
            <person name="Thomy J."/>
            <person name="Schvarcz C.R."/>
            <person name="McBeain K.A."/>
            <person name="Edwards K.F."/>
            <person name="Steward G.F."/>
        </authorList>
    </citation>
    <scope>NUCLEOTIDE SEQUENCE</scope>
    <source>
        <strain evidence="1">FloV-SA2</strain>
    </source>
</reference>
<organism evidence="1">
    <name type="scientific">Florenciella sp. virus SA2</name>
    <dbReference type="NCBI Taxonomy" id="3240092"/>
    <lineage>
        <taxon>Viruses</taxon>
    </lineage>
</organism>
<gene>
    <name evidence="1" type="ORF">FloV-SA2_00549</name>
</gene>
<proteinExistence type="predicted"/>
<sequence>MNDTTKEVHNEFKLMFKIHNNYETKYLKYKNSHMYQMQPKKYNKNRNNTPQRILNVRKLRW</sequence>
<accession>A0AB39JCD7</accession>
<dbReference type="EMBL" id="PP542043">
    <property type="protein sequence ID" value="XDO02364.1"/>
    <property type="molecule type" value="Genomic_DNA"/>
</dbReference>
<protein>
    <submittedName>
        <fullName evidence="1">Uncharacterized protein</fullName>
    </submittedName>
</protein>